<accession>A0A4R7FQY4</accession>
<name>A0A4R7FQY4_9MICO</name>
<dbReference type="Proteomes" id="UP000295344">
    <property type="component" value="Unassembled WGS sequence"/>
</dbReference>
<keyword evidence="2" id="KW-1185">Reference proteome</keyword>
<dbReference type="EMBL" id="SOAM01000001">
    <property type="protein sequence ID" value="TDS80126.1"/>
    <property type="molecule type" value="Genomic_DNA"/>
</dbReference>
<gene>
    <name evidence="1" type="ORF">CLV52_0680</name>
</gene>
<dbReference type="OrthoDB" id="5517693at2"/>
<evidence type="ECO:0008006" key="3">
    <source>
        <dbReference type="Google" id="ProtNLM"/>
    </source>
</evidence>
<dbReference type="AlphaFoldDB" id="A0A4R7FQY4"/>
<sequence>MLLDEARRLLITTGSAEERSSRALSRLVAAGSLIRLRPGVHVDAIVWARLRHEERLQLRILALALTSRTRPVFSHWSAAVLHGKPVPRRACDAVDVALEASRNRVLVGARAHAVALRPDDVVEIDGLLCTSLLRTLVDVAADEGFEEAVVLGDALYAALGDGAKERARAALDASGRRRGAARAGAVLDFADGRSGSPGESVSRVRIHRLGFARPELQVPIEVDGHRYEDDFDWEEVGTAGEFDGELKYREDRFRLGGSVADVVIREKNRENRMRRRRPRFARWDWSDLLAGRLERILLDACVPKRNGRA</sequence>
<proteinExistence type="predicted"/>
<comment type="caution">
    <text evidence="1">The sequence shown here is derived from an EMBL/GenBank/DDBJ whole genome shotgun (WGS) entry which is preliminary data.</text>
</comment>
<organism evidence="1 2">
    <name type="scientific">Amnibacterium kyonggiense</name>
    <dbReference type="NCBI Taxonomy" id="595671"/>
    <lineage>
        <taxon>Bacteria</taxon>
        <taxon>Bacillati</taxon>
        <taxon>Actinomycetota</taxon>
        <taxon>Actinomycetes</taxon>
        <taxon>Micrococcales</taxon>
        <taxon>Microbacteriaceae</taxon>
        <taxon>Amnibacterium</taxon>
    </lineage>
</organism>
<dbReference type="RefSeq" id="WP_133764843.1">
    <property type="nucleotide sequence ID" value="NZ_BAAARP010000001.1"/>
</dbReference>
<evidence type="ECO:0000313" key="2">
    <source>
        <dbReference type="Proteomes" id="UP000295344"/>
    </source>
</evidence>
<reference evidence="1 2" key="1">
    <citation type="submission" date="2019-03" db="EMBL/GenBank/DDBJ databases">
        <title>Genomic Encyclopedia of Archaeal and Bacterial Type Strains, Phase II (KMG-II): from individual species to whole genera.</title>
        <authorList>
            <person name="Goeker M."/>
        </authorList>
    </citation>
    <scope>NUCLEOTIDE SEQUENCE [LARGE SCALE GENOMIC DNA]</scope>
    <source>
        <strain evidence="1 2">DSM 24782</strain>
    </source>
</reference>
<evidence type="ECO:0000313" key="1">
    <source>
        <dbReference type="EMBL" id="TDS80126.1"/>
    </source>
</evidence>
<protein>
    <recommendedName>
        <fullName evidence="3">Transcriptional regulator, AbiEi antitoxin, Type IV TA system</fullName>
    </recommendedName>
</protein>